<gene>
    <name evidence="1" type="ORF">KC717_02475</name>
</gene>
<keyword evidence="1" id="KW-0489">Methyltransferase</keyword>
<accession>A0A955L852</accession>
<protein>
    <submittedName>
        <fullName evidence="1">Class I SAM-dependent methyltransferase</fullName>
    </submittedName>
</protein>
<reference evidence="1" key="1">
    <citation type="submission" date="2020-04" db="EMBL/GenBank/DDBJ databases">
        <authorList>
            <person name="Zhang T."/>
        </authorList>
    </citation>
    <scope>NUCLEOTIDE SEQUENCE</scope>
    <source>
        <strain evidence="1">HKST-UBA11</strain>
    </source>
</reference>
<dbReference type="EMBL" id="JAGQLH010000022">
    <property type="protein sequence ID" value="MCA9385488.1"/>
    <property type="molecule type" value="Genomic_DNA"/>
</dbReference>
<dbReference type="CDD" id="cd02440">
    <property type="entry name" value="AdoMet_MTases"/>
    <property type="match status" value="1"/>
</dbReference>
<dbReference type="GO" id="GO:0032259">
    <property type="term" value="P:methylation"/>
    <property type="evidence" value="ECO:0007669"/>
    <property type="project" value="UniProtKB-KW"/>
</dbReference>
<dbReference type="Proteomes" id="UP000754563">
    <property type="component" value="Unassembled WGS sequence"/>
</dbReference>
<dbReference type="GO" id="GO:0008168">
    <property type="term" value="F:methyltransferase activity"/>
    <property type="evidence" value="ECO:0007669"/>
    <property type="project" value="UniProtKB-KW"/>
</dbReference>
<keyword evidence="1" id="KW-0808">Transferase</keyword>
<sequence length="245" mass="28467">MASTSKKKKQLDTDMYSKIVREHSILWDILEIAKKEYNFPVDSVLEIGSGTGNYLTDFLIKKERAGEIEKFYAIEPVDEFFERSKRSVVRLSRTDATAHEYFGGNPFDIITFSFVYNHIHPDKKKTFLNNVYSNLRDEESRLVVIESFIPEYEEGKKSEAEEKHMQAHKDYADLTDNSYIARYLKKVEKGDYDDLLIGPYKSTLKEFVGYLDQVGFDEITVQKFTGKSKSDWDTLGYHVITAVKE</sequence>
<dbReference type="AlphaFoldDB" id="A0A955L852"/>
<dbReference type="InterPro" id="IPR029063">
    <property type="entry name" value="SAM-dependent_MTases_sf"/>
</dbReference>
<evidence type="ECO:0000313" key="2">
    <source>
        <dbReference type="Proteomes" id="UP000754563"/>
    </source>
</evidence>
<organism evidence="1 2">
    <name type="scientific">Candidatus Dojkabacteria bacterium</name>
    <dbReference type="NCBI Taxonomy" id="2099670"/>
    <lineage>
        <taxon>Bacteria</taxon>
        <taxon>Candidatus Dojkabacteria</taxon>
    </lineage>
</organism>
<dbReference type="Pfam" id="PF13489">
    <property type="entry name" value="Methyltransf_23"/>
    <property type="match status" value="1"/>
</dbReference>
<evidence type="ECO:0000313" key="1">
    <source>
        <dbReference type="EMBL" id="MCA9385488.1"/>
    </source>
</evidence>
<proteinExistence type="predicted"/>
<name>A0A955L852_9BACT</name>
<dbReference type="Gene3D" id="3.40.50.150">
    <property type="entry name" value="Vaccinia Virus protein VP39"/>
    <property type="match status" value="1"/>
</dbReference>
<reference evidence="1" key="2">
    <citation type="journal article" date="2021" name="Microbiome">
        <title>Successional dynamics and alternative stable states in a saline activated sludge microbial community over 9 years.</title>
        <authorList>
            <person name="Wang Y."/>
            <person name="Ye J."/>
            <person name="Ju F."/>
            <person name="Liu L."/>
            <person name="Boyd J.A."/>
            <person name="Deng Y."/>
            <person name="Parks D.H."/>
            <person name="Jiang X."/>
            <person name="Yin X."/>
            <person name="Woodcroft B.J."/>
            <person name="Tyson G.W."/>
            <person name="Hugenholtz P."/>
            <person name="Polz M.F."/>
            <person name="Zhang T."/>
        </authorList>
    </citation>
    <scope>NUCLEOTIDE SEQUENCE</scope>
    <source>
        <strain evidence="1">HKST-UBA11</strain>
    </source>
</reference>
<dbReference type="SUPFAM" id="SSF53335">
    <property type="entry name" value="S-adenosyl-L-methionine-dependent methyltransferases"/>
    <property type="match status" value="1"/>
</dbReference>
<comment type="caution">
    <text evidence="1">The sequence shown here is derived from an EMBL/GenBank/DDBJ whole genome shotgun (WGS) entry which is preliminary data.</text>
</comment>